<dbReference type="InterPro" id="IPR025857">
    <property type="entry name" value="MacB_PCD"/>
</dbReference>
<dbReference type="GO" id="GO:0022857">
    <property type="term" value="F:transmembrane transporter activity"/>
    <property type="evidence" value="ECO:0007669"/>
    <property type="project" value="TreeGrafter"/>
</dbReference>
<keyword evidence="11" id="KW-1185">Reference proteome</keyword>
<name>A0A1C3NBN4_9ACTN</name>
<evidence type="ECO:0000256" key="4">
    <source>
        <dbReference type="ARBA" id="ARBA00022989"/>
    </source>
</evidence>
<dbReference type="PATRIC" id="fig|307121.4.peg.5674"/>
<accession>A0A1C3NBN4</accession>
<keyword evidence="2" id="KW-1003">Cell membrane</keyword>
<dbReference type="PANTHER" id="PTHR30572">
    <property type="entry name" value="MEMBRANE COMPONENT OF TRANSPORTER-RELATED"/>
    <property type="match status" value="1"/>
</dbReference>
<dbReference type="Proteomes" id="UP000199393">
    <property type="component" value="Chromosome I"/>
</dbReference>
<feature type="transmembrane region" description="Helical" evidence="7">
    <location>
        <begin position="360"/>
        <end position="379"/>
    </location>
</feature>
<feature type="transmembrane region" description="Helical" evidence="7">
    <location>
        <begin position="319"/>
        <end position="348"/>
    </location>
</feature>
<comment type="similarity">
    <text evidence="6">Belongs to the ABC-4 integral membrane protein family.</text>
</comment>
<dbReference type="GO" id="GO:0005886">
    <property type="term" value="C:plasma membrane"/>
    <property type="evidence" value="ECO:0007669"/>
    <property type="project" value="UniProtKB-SubCell"/>
</dbReference>
<keyword evidence="5 7" id="KW-0472">Membrane</keyword>
<proteinExistence type="inferred from homology"/>
<evidence type="ECO:0000256" key="1">
    <source>
        <dbReference type="ARBA" id="ARBA00004651"/>
    </source>
</evidence>
<dbReference type="InterPro" id="IPR003838">
    <property type="entry name" value="ABC3_permease_C"/>
</dbReference>
<dbReference type="EMBL" id="LT598496">
    <property type="protein sequence ID" value="SBV29980.1"/>
    <property type="molecule type" value="Genomic_DNA"/>
</dbReference>
<gene>
    <name evidence="10" type="ORF">GA0070620_5567</name>
</gene>
<dbReference type="OrthoDB" id="9780560at2"/>
<evidence type="ECO:0000256" key="3">
    <source>
        <dbReference type="ARBA" id="ARBA00022692"/>
    </source>
</evidence>
<feature type="domain" description="ABC3 transporter permease C-terminal" evidence="8">
    <location>
        <begin position="276"/>
        <end position="389"/>
    </location>
</feature>
<evidence type="ECO:0000313" key="11">
    <source>
        <dbReference type="Proteomes" id="UP000199393"/>
    </source>
</evidence>
<protein>
    <submittedName>
        <fullName evidence="10">Putative ABC transport system permease protein</fullName>
    </submittedName>
</protein>
<evidence type="ECO:0000259" key="9">
    <source>
        <dbReference type="Pfam" id="PF12704"/>
    </source>
</evidence>
<dbReference type="STRING" id="307121.GA0070620_5567"/>
<keyword evidence="4 7" id="KW-1133">Transmembrane helix</keyword>
<feature type="domain" description="MacB-like periplasmic core" evidence="9">
    <location>
        <begin position="19"/>
        <end position="232"/>
    </location>
</feature>
<dbReference type="RefSeq" id="WP_091595653.1">
    <property type="nucleotide sequence ID" value="NZ_JBHRWG010000002.1"/>
</dbReference>
<evidence type="ECO:0000256" key="6">
    <source>
        <dbReference type="ARBA" id="ARBA00038076"/>
    </source>
</evidence>
<dbReference type="AlphaFoldDB" id="A0A1C3NBN4"/>
<sequence length="397" mass="40627">MRDLVAEALAGIRARVHRTLLTALGVVVGIAALVATLGLATTAGARIVSHFDELAATSVTVLPANDGGPERAQSPIPWDAPRRVERLNGVVAAGTMSTLDLPGTPVRATTVVDPLASDVTQPPLVSASPELLPAVRGRLLSGRWYDQGHSDRRDPVVVLGARLAARLHLADVSQAPAVFVGDRAFTVIGVLATVERAPSLLDAVILPDGTARARFGLVSPLSVVVETAVGAAASVAGQAPLALAPQQPEALVAQRPPEPAATRAKVAADTQALFLVLAAVTLAIGAVGIANTMLVSVLQRVGEIGLRRSLGATRGSVALLFMLESALVGLFGGVLGAALGVLTVVGVGYLRQWTPVMEPWLTPGAALLGAVVGLVAGIYPAWRASRIEPVAALRTDG</sequence>
<dbReference type="PANTHER" id="PTHR30572:SF4">
    <property type="entry name" value="ABC TRANSPORTER PERMEASE YTRF"/>
    <property type="match status" value="1"/>
</dbReference>
<evidence type="ECO:0000313" key="10">
    <source>
        <dbReference type="EMBL" id="SBV29980.1"/>
    </source>
</evidence>
<feature type="transmembrane region" description="Helical" evidence="7">
    <location>
        <begin position="272"/>
        <end position="298"/>
    </location>
</feature>
<evidence type="ECO:0000256" key="2">
    <source>
        <dbReference type="ARBA" id="ARBA00022475"/>
    </source>
</evidence>
<keyword evidence="3 7" id="KW-0812">Transmembrane</keyword>
<comment type="subcellular location">
    <subcellularLocation>
        <location evidence="1">Cell membrane</location>
        <topology evidence="1">Multi-pass membrane protein</topology>
    </subcellularLocation>
</comment>
<reference evidence="11" key="1">
    <citation type="submission" date="2016-06" db="EMBL/GenBank/DDBJ databases">
        <authorList>
            <person name="Varghese N."/>
        </authorList>
    </citation>
    <scope>NUCLEOTIDE SEQUENCE [LARGE SCALE GENOMIC DNA]</scope>
    <source>
        <strain evidence="11">DSM 45344</strain>
    </source>
</reference>
<evidence type="ECO:0000256" key="5">
    <source>
        <dbReference type="ARBA" id="ARBA00023136"/>
    </source>
</evidence>
<dbReference type="Pfam" id="PF02687">
    <property type="entry name" value="FtsX"/>
    <property type="match status" value="1"/>
</dbReference>
<organism evidence="10 11">
    <name type="scientific">Micromonospora krabiensis</name>
    <dbReference type="NCBI Taxonomy" id="307121"/>
    <lineage>
        <taxon>Bacteria</taxon>
        <taxon>Bacillati</taxon>
        <taxon>Actinomycetota</taxon>
        <taxon>Actinomycetes</taxon>
        <taxon>Micromonosporales</taxon>
        <taxon>Micromonosporaceae</taxon>
        <taxon>Micromonospora</taxon>
    </lineage>
</organism>
<feature type="transmembrane region" description="Helical" evidence="7">
    <location>
        <begin position="20"/>
        <end position="40"/>
    </location>
</feature>
<dbReference type="Pfam" id="PF12704">
    <property type="entry name" value="MacB_PCD"/>
    <property type="match status" value="1"/>
</dbReference>
<evidence type="ECO:0000256" key="7">
    <source>
        <dbReference type="SAM" id="Phobius"/>
    </source>
</evidence>
<evidence type="ECO:0000259" key="8">
    <source>
        <dbReference type="Pfam" id="PF02687"/>
    </source>
</evidence>
<dbReference type="InterPro" id="IPR050250">
    <property type="entry name" value="Macrolide_Exporter_MacB"/>
</dbReference>